<keyword evidence="2" id="KW-1185">Reference proteome</keyword>
<proteinExistence type="predicted"/>
<dbReference type="AlphaFoldDB" id="A0A9Q0H817"/>
<reference evidence="1" key="1">
    <citation type="journal article" date="2023" name="Plant J.">
        <title>The genome of the king protea, Protea cynaroides.</title>
        <authorList>
            <person name="Chang J."/>
            <person name="Duong T.A."/>
            <person name="Schoeman C."/>
            <person name="Ma X."/>
            <person name="Roodt D."/>
            <person name="Barker N."/>
            <person name="Li Z."/>
            <person name="Van de Peer Y."/>
            <person name="Mizrachi E."/>
        </authorList>
    </citation>
    <scope>NUCLEOTIDE SEQUENCE</scope>
    <source>
        <tissue evidence="1">Young leaves</tissue>
    </source>
</reference>
<organism evidence="1 2">
    <name type="scientific">Protea cynaroides</name>
    <dbReference type="NCBI Taxonomy" id="273540"/>
    <lineage>
        <taxon>Eukaryota</taxon>
        <taxon>Viridiplantae</taxon>
        <taxon>Streptophyta</taxon>
        <taxon>Embryophyta</taxon>
        <taxon>Tracheophyta</taxon>
        <taxon>Spermatophyta</taxon>
        <taxon>Magnoliopsida</taxon>
        <taxon>Proteales</taxon>
        <taxon>Proteaceae</taxon>
        <taxon>Protea</taxon>
    </lineage>
</organism>
<dbReference type="EMBL" id="JAMYWD010000009">
    <property type="protein sequence ID" value="KAJ4960959.1"/>
    <property type="molecule type" value="Genomic_DNA"/>
</dbReference>
<protein>
    <submittedName>
        <fullName evidence="1">Uncharacterized protein</fullName>
    </submittedName>
</protein>
<name>A0A9Q0H817_9MAGN</name>
<accession>A0A9Q0H817</accession>
<evidence type="ECO:0000313" key="1">
    <source>
        <dbReference type="EMBL" id="KAJ4960959.1"/>
    </source>
</evidence>
<evidence type="ECO:0000313" key="2">
    <source>
        <dbReference type="Proteomes" id="UP001141806"/>
    </source>
</evidence>
<sequence>MNRPYLESDGYTIILPVRPKFSIPIEGDVSISVLLDQNELQGFAPNILQFAPPITVDVLKVCADRAFVSLLFMPDFDFGGDFNLIALDFGANVKYRADALMLLDILDWD</sequence>
<gene>
    <name evidence="1" type="ORF">NE237_020869</name>
</gene>
<dbReference type="Proteomes" id="UP001141806">
    <property type="component" value="Unassembled WGS sequence"/>
</dbReference>
<comment type="caution">
    <text evidence="1">The sequence shown here is derived from an EMBL/GenBank/DDBJ whole genome shotgun (WGS) entry which is preliminary data.</text>
</comment>